<sequence>MDPQVLDTIISRLVATEGNRPTEENPLSEAEIRLLCLVSKDIFLEQPNLLELKAPVKICGDIHGQYSDLLRLFELGGFPPESNYLFLGNYVDYGRRNMETMCLLLAYKIKYPDNFFLLRGNHESASMNRIYGFYDECKRRFNVRLWKISIDCFNCLPVAALVDGKIFFVHGGISPDLKNLDQIRNLARPTDVPDAGLLSDLLWSDPSRDVQGWGINDRGFSYTFGADIVSEFLEKNNLWQLLSMRKYSVVKDGYELVAHGQLITIFSAPSYIDQFDSAGAIMSIDENLMYSFQILKRSIKRSNFFRTKPMYQV</sequence>
<organism evidence="11 12">
    <name type="scientific">Spirodela intermedia</name>
    <name type="common">Intermediate duckweed</name>
    <dbReference type="NCBI Taxonomy" id="51605"/>
    <lineage>
        <taxon>Eukaryota</taxon>
        <taxon>Viridiplantae</taxon>
        <taxon>Streptophyta</taxon>
        <taxon>Embryophyta</taxon>
        <taxon>Tracheophyta</taxon>
        <taxon>Spermatophyta</taxon>
        <taxon>Magnoliopsida</taxon>
        <taxon>Liliopsida</taxon>
        <taxon>Araceae</taxon>
        <taxon>Lemnoideae</taxon>
        <taxon>Spirodela</taxon>
    </lineage>
</organism>
<keyword evidence="3" id="KW-0479">Metal-binding</keyword>
<dbReference type="OrthoDB" id="1930084at2759"/>
<evidence type="ECO:0000256" key="4">
    <source>
        <dbReference type="ARBA" id="ARBA00022801"/>
    </source>
</evidence>
<dbReference type="AlphaFoldDB" id="A0A7I8L6B6"/>
<evidence type="ECO:0000256" key="6">
    <source>
        <dbReference type="ARBA" id="ARBA00023211"/>
    </source>
</evidence>
<comment type="cofactor">
    <cofactor evidence="1">
        <name>Mn(2+)</name>
        <dbReference type="ChEBI" id="CHEBI:29035"/>
    </cofactor>
</comment>
<dbReference type="SMART" id="SM00156">
    <property type="entry name" value="PP2Ac"/>
    <property type="match status" value="1"/>
</dbReference>
<dbReference type="Proteomes" id="UP000663760">
    <property type="component" value="Chromosome 11"/>
</dbReference>
<dbReference type="PANTHER" id="PTHR11668:SF300">
    <property type="entry name" value="SERINE_THREONINE-PROTEIN PHOSPHATASE"/>
    <property type="match status" value="1"/>
</dbReference>
<name>A0A7I8L6B6_SPIIN</name>
<dbReference type="EC" id="3.1.3.16" evidence="9"/>
<reference evidence="11" key="1">
    <citation type="submission" date="2020-02" db="EMBL/GenBank/DDBJ databases">
        <authorList>
            <person name="Scholz U."/>
            <person name="Mascher M."/>
            <person name="Fiebig A."/>
        </authorList>
    </citation>
    <scope>NUCLEOTIDE SEQUENCE</scope>
</reference>
<dbReference type="PROSITE" id="PS00125">
    <property type="entry name" value="SER_THR_PHOSPHATASE"/>
    <property type="match status" value="1"/>
</dbReference>
<dbReference type="EMBL" id="LR746274">
    <property type="protein sequence ID" value="CAA7405549.1"/>
    <property type="molecule type" value="Genomic_DNA"/>
</dbReference>
<dbReference type="Pfam" id="PF16891">
    <property type="entry name" value="STPPase_N"/>
    <property type="match status" value="1"/>
</dbReference>
<dbReference type="GO" id="GO:0046872">
    <property type="term" value="F:metal ion binding"/>
    <property type="evidence" value="ECO:0007669"/>
    <property type="project" value="UniProtKB-KW"/>
</dbReference>
<dbReference type="Pfam" id="PF00149">
    <property type="entry name" value="Metallophos"/>
    <property type="match status" value="1"/>
</dbReference>
<evidence type="ECO:0000256" key="7">
    <source>
        <dbReference type="ARBA" id="ARBA00047761"/>
    </source>
</evidence>
<comment type="catalytic activity">
    <reaction evidence="7">
        <text>O-phospho-L-seryl-[protein] + H2O = L-seryl-[protein] + phosphate</text>
        <dbReference type="Rhea" id="RHEA:20629"/>
        <dbReference type="Rhea" id="RHEA-COMP:9863"/>
        <dbReference type="Rhea" id="RHEA-COMP:11604"/>
        <dbReference type="ChEBI" id="CHEBI:15377"/>
        <dbReference type="ChEBI" id="CHEBI:29999"/>
        <dbReference type="ChEBI" id="CHEBI:43474"/>
        <dbReference type="ChEBI" id="CHEBI:83421"/>
        <dbReference type="EC" id="3.1.3.16"/>
    </reaction>
</comment>
<keyword evidence="5" id="KW-0904">Protein phosphatase</keyword>
<evidence type="ECO:0000256" key="3">
    <source>
        <dbReference type="ARBA" id="ARBA00022723"/>
    </source>
</evidence>
<dbReference type="PRINTS" id="PR00114">
    <property type="entry name" value="STPHPHTASE"/>
</dbReference>
<keyword evidence="6" id="KW-0464">Manganese</keyword>
<dbReference type="InterPro" id="IPR031675">
    <property type="entry name" value="STPPase_N"/>
</dbReference>
<evidence type="ECO:0000313" key="11">
    <source>
        <dbReference type="EMBL" id="CAA7405549.1"/>
    </source>
</evidence>
<dbReference type="PANTHER" id="PTHR11668">
    <property type="entry name" value="SERINE/THREONINE PROTEIN PHOSPHATASE"/>
    <property type="match status" value="1"/>
</dbReference>
<protein>
    <recommendedName>
        <fullName evidence="9">Serine/threonine-protein phosphatase</fullName>
        <ecNumber evidence="9">3.1.3.16</ecNumber>
    </recommendedName>
</protein>
<evidence type="ECO:0000256" key="2">
    <source>
        <dbReference type="ARBA" id="ARBA00005333"/>
    </source>
</evidence>
<gene>
    <name evidence="11" type="ORF">SI8410_11016227</name>
</gene>
<dbReference type="GO" id="GO:0004722">
    <property type="term" value="F:protein serine/threonine phosphatase activity"/>
    <property type="evidence" value="ECO:0007669"/>
    <property type="project" value="UniProtKB-EC"/>
</dbReference>
<dbReference type="SUPFAM" id="SSF56300">
    <property type="entry name" value="Metallo-dependent phosphatases"/>
    <property type="match status" value="1"/>
</dbReference>
<dbReference type="GO" id="GO:0005737">
    <property type="term" value="C:cytoplasm"/>
    <property type="evidence" value="ECO:0007669"/>
    <property type="project" value="TreeGrafter"/>
</dbReference>
<feature type="domain" description="Serine/threonine specific protein phosphatases" evidence="10">
    <location>
        <begin position="118"/>
        <end position="123"/>
    </location>
</feature>
<evidence type="ECO:0000256" key="5">
    <source>
        <dbReference type="ARBA" id="ARBA00022912"/>
    </source>
</evidence>
<dbReference type="InterPro" id="IPR006186">
    <property type="entry name" value="Ser/Thr-sp_prot-phosphatase"/>
</dbReference>
<evidence type="ECO:0000313" key="12">
    <source>
        <dbReference type="Proteomes" id="UP000663760"/>
    </source>
</evidence>
<evidence type="ECO:0000256" key="1">
    <source>
        <dbReference type="ARBA" id="ARBA00001936"/>
    </source>
</evidence>
<evidence type="ECO:0000259" key="10">
    <source>
        <dbReference type="PROSITE" id="PS00125"/>
    </source>
</evidence>
<dbReference type="InterPro" id="IPR050341">
    <property type="entry name" value="PP1_catalytic_subunit"/>
</dbReference>
<dbReference type="Gene3D" id="3.60.21.10">
    <property type="match status" value="1"/>
</dbReference>
<dbReference type="FunFam" id="3.60.21.10:FF:000026">
    <property type="entry name" value="Serine/threonine-protein phosphatase"/>
    <property type="match status" value="1"/>
</dbReference>
<keyword evidence="12" id="KW-1185">Reference proteome</keyword>
<dbReference type="InterPro" id="IPR029052">
    <property type="entry name" value="Metallo-depent_PP-like"/>
</dbReference>
<proteinExistence type="inferred from homology"/>
<comment type="similarity">
    <text evidence="2">Belongs to the PPP phosphatase family. PP-1 subfamily.</text>
</comment>
<comment type="catalytic activity">
    <reaction evidence="8 9">
        <text>O-phospho-L-threonyl-[protein] + H2O = L-threonyl-[protein] + phosphate</text>
        <dbReference type="Rhea" id="RHEA:47004"/>
        <dbReference type="Rhea" id="RHEA-COMP:11060"/>
        <dbReference type="Rhea" id="RHEA-COMP:11605"/>
        <dbReference type="ChEBI" id="CHEBI:15377"/>
        <dbReference type="ChEBI" id="CHEBI:30013"/>
        <dbReference type="ChEBI" id="CHEBI:43474"/>
        <dbReference type="ChEBI" id="CHEBI:61977"/>
        <dbReference type="EC" id="3.1.3.16"/>
    </reaction>
</comment>
<keyword evidence="4 9" id="KW-0378">Hydrolase</keyword>
<evidence type="ECO:0000256" key="8">
    <source>
        <dbReference type="ARBA" id="ARBA00048336"/>
    </source>
</evidence>
<accession>A0A7I8L6B6</accession>
<dbReference type="GO" id="GO:0005634">
    <property type="term" value="C:nucleus"/>
    <property type="evidence" value="ECO:0007669"/>
    <property type="project" value="TreeGrafter"/>
</dbReference>
<dbReference type="InterPro" id="IPR004843">
    <property type="entry name" value="Calcineurin-like_PHP"/>
</dbReference>
<evidence type="ECO:0000256" key="9">
    <source>
        <dbReference type="RuleBase" id="RU004273"/>
    </source>
</evidence>